<dbReference type="PANTHER" id="PTHR10039:SF16">
    <property type="entry name" value="GPI INOSITOL-DEACYLASE"/>
    <property type="match status" value="1"/>
</dbReference>
<evidence type="ECO:0000256" key="1">
    <source>
        <dbReference type="ARBA" id="ARBA00022737"/>
    </source>
</evidence>
<organism evidence="4 5">
    <name type="scientific">Multifurca ochricompacta</name>
    <dbReference type="NCBI Taxonomy" id="376703"/>
    <lineage>
        <taxon>Eukaryota</taxon>
        <taxon>Fungi</taxon>
        <taxon>Dikarya</taxon>
        <taxon>Basidiomycota</taxon>
        <taxon>Agaricomycotina</taxon>
        <taxon>Agaricomycetes</taxon>
        <taxon>Russulales</taxon>
        <taxon>Russulaceae</taxon>
        <taxon>Multifurca</taxon>
    </lineage>
</organism>
<feature type="repeat" description="ANK" evidence="2">
    <location>
        <begin position="934"/>
        <end position="963"/>
    </location>
</feature>
<dbReference type="Gene3D" id="3.40.50.300">
    <property type="entry name" value="P-loop containing nucleotide triphosphate hydrolases"/>
    <property type="match status" value="1"/>
</dbReference>
<feature type="repeat" description="ANK" evidence="2">
    <location>
        <begin position="900"/>
        <end position="933"/>
    </location>
</feature>
<dbReference type="Gene3D" id="1.25.40.20">
    <property type="entry name" value="Ankyrin repeat-containing domain"/>
    <property type="match status" value="1"/>
</dbReference>
<dbReference type="InterPro" id="IPR054471">
    <property type="entry name" value="GPIID_WHD"/>
</dbReference>
<evidence type="ECO:0000313" key="4">
    <source>
        <dbReference type="EMBL" id="KAI0295434.1"/>
    </source>
</evidence>
<evidence type="ECO:0000259" key="3">
    <source>
        <dbReference type="PROSITE" id="PS50837"/>
    </source>
</evidence>
<dbReference type="Pfam" id="PF22939">
    <property type="entry name" value="WHD_GPIID"/>
    <property type="match status" value="1"/>
</dbReference>
<name>A0AAD4QL33_9AGAM</name>
<dbReference type="SUPFAM" id="SSF48403">
    <property type="entry name" value="Ankyrin repeat"/>
    <property type="match status" value="1"/>
</dbReference>
<dbReference type="PROSITE" id="PS50297">
    <property type="entry name" value="ANK_REP_REGION"/>
    <property type="match status" value="4"/>
</dbReference>
<dbReference type="Pfam" id="PF00023">
    <property type="entry name" value="Ank"/>
    <property type="match status" value="2"/>
</dbReference>
<keyword evidence="5" id="KW-1185">Reference proteome</keyword>
<dbReference type="InterPro" id="IPR027417">
    <property type="entry name" value="P-loop_NTPase"/>
</dbReference>
<feature type="repeat" description="ANK" evidence="2">
    <location>
        <begin position="867"/>
        <end position="899"/>
    </location>
</feature>
<feature type="repeat" description="ANK" evidence="2">
    <location>
        <begin position="834"/>
        <end position="866"/>
    </location>
</feature>
<dbReference type="SMART" id="SM00248">
    <property type="entry name" value="ANK"/>
    <property type="match status" value="6"/>
</dbReference>
<dbReference type="PANTHER" id="PTHR10039">
    <property type="entry name" value="AMELOGENIN"/>
    <property type="match status" value="1"/>
</dbReference>
<reference evidence="4" key="1">
    <citation type="journal article" date="2022" name="New Phytol.">
        <title>Evolutionary transition to the ectomycorrhizal habit in the genomes of a hyperdiverse lineage of mushroom-forming fungi.</title>
        <authorList>
            <person name="Looney B."/>
            <person name="Miyauchi S."/>
            <person name="Morin E."/>
            <person name="Drula E."/>
            <person name="Courty P.E."/>
            <person name="Kohler A."/>
            <person name="Kuo A."/>
            <person name="LaButti K."/>
            <person name="Pangilinan J."/>
            <person name="Lipzen A."/>
            <person name="Riley R."/>
            <person name="Andreopoulos W."/>
            <person name="He G."/>
            <person name="Johnson J."/>
            <person name="Nolan M."/>
            <person name="Tritt A."/>
            <person name="Barry K.W."/>
            <person name="Grigoriev I.V."/>
            <person name="Nagy L.G."/>
            <person name="Hibbett D."/>
            <person name="Henrissat B."/>
            <person name="Matheny P.B."/>
            <person name="Labbe J."/>
            <person name="Martin F.M."/>
        </authorList>
    </citation>
    <scope>NUCLEOTIDE SEQUENCE</scope>
    <source>
        <strain evidence="4">BPL690</strain>
    </source>
</reference>
<dbReference type="AlphaFoldDB" id="A0AAD4QL33"/>
<evidence type="ECO:0000256" key="2">
    <source>
        <dbReference type="PROSITE-ProRule" id="PRU00023"/>
    </source>
</evidence>
<dbReference type="SUPFAM" id="SSF52540">
    <property type="entry name" value="P-loop containing nucleoside triphosphate hydrolases"/>
    <property type="match status" value="1"/>
</dbReference>
<feature type="domain" description="NACHT" evidence="3">
    <location>
        <begin position="310"/>
        <end position="425"/>
    </location>
</feature>
<dbReference type="Pfam" id="PF12796">
    <property type="entry name" value="Ank_2"/>
    <property type="match status" value="1"/>
</dbReference>
<accession>A0AAD4QL33</accession>
<dbReference type="PROSITE" id="PS50088">
    <property type="entry name" value="ANK_REPEAT"/>
    <property type="match status" value="4"/>
</dbReference>
<dbReference type="InterPro" id="IPR036770">
    <property type="entry name" value="Ankyrin_rpt-contain_sf"/>
</dbReference>
<dbReference type="Pfam" id="PF24883">
    <property type="entry name" value="NPHP3_N"/>
    <property type="match status" value="1"/>
</dbReference>
<protein>
    <recommendedName>
        <fullName evidence="3">NACHT domain-containing protein</fullName>
    </recommendedName>
</protein>
<keyword evidence="1" id="KW-0677">Repeat</keyword>
<dbReference type="EMBL" id="WTXG01000058">
    <property type="protein sequence ID" value="KAI0295434.1"/>
    <property type="molecule type" value="Genomic_DNA"/>
</dbReference>
<dbReference type="InterPro" id="IPR056884">
    <property type="entry name" value="NPHP3-like_N"/>
</dbReference>
<comment type="caution">
    <text evidence="4">The sequence shown here is derived from an EMBL/GenBank/DDBJ whole genome shotgun (WGS) entry which is preliminary data.</text>
</comment>
<dbReference type="PROSITE" id="PS50837">
    <property type="entry name" value="NACHT"/>
    <property type="match status" value="1"/>
</dbReference>
<keyword evidence="2" id="KW-0040">ANK repeat</keyword>
<proteinExistence type="predicted"/>
<dbReference type="Proteomes" id="UP001203297">
    <property type="component" value="Unassembled WGS sequence"/>
</dbReference>
<evidence type="ECO:0000313" key="5">
    <source>
        <dbReference type="Proteomes" id="UP001203297"/>
    </source>
</evidence>
<gene>
    <name evidence="4" type="ORF">B0F90DRAFT_1820513</name>
</gene>
<dbReference type="InterPro" id="IPR002110">
    <property type="entry name" value="Ankyrin_rpt"/>
</dbReference>
<sequence length="963" mass="107684">MTDQPHSATLSSSFELRSLFNTTFSDYEKRTGVNLVENHLAIYLNNCDTAESIVATFRNQIQVLNKLSGDDAATIMKWLKRIVRLSYPLSANGVLGNAVASLSFPPDKAFLLDLAIDASQVSTNYDMLIDLFRSLEAFLKRLSTHIKIPLTNAMTETIVKILLQLLSTLGLATQQVNQGRLERVGEMLLGENDVEAVLQRLGNTSQNESRTAAGQALEIIYGLVQNMKALMNDGKASTDDIKYALVIVQRLATDIIDKSKRDQLVKDVQVWLSPTDPFESHDMARKAHHPGTAAWFIQGDTFSEWKKTGSLLWIHGKPGSGKSVLCSTIIEEITAIREAGLASMAYFYFDFKDTARQSARDLVSSLLAQLCEQSDLCSDILSRLYSTHAAGSRQPRIDALLDCLKDMLALPGQGPIYIILDGLDESPKTSGTPSKRESILELVEWLVNLRGSNLRICVSSCAETDIRGVLQPLASQIVSLHDEMGHIEDINDYIYFFVKSDAKMGKWRNEDKDFVVNKLSEEAGGIFRWVFCQLDQLRRCLPEGIRRTYNEFPETLKEAYERILQDIDEKRWMCAHRLFQCLAVASRPLRVSELGEFLAWDFRPDELPVFEASWRPEDLEDALLSTCSSLIAIINMDGSSVVQFSHFSVRQFLLSSHLSATARGAARYHFSLEQAHFTVGQGCLAALLQLDKHINKSSIVDFPLAVYAAQSVVIPAPSRYVKDYMQEALKRLFDPNKPHFAIWVWIYNVDENSRESMTSETPLPPRATPLYYASQFGYLGVVEWLLSNGHYNFSDISGHYGTPMIAASAKGHYDVLQKLLWYGGNSYISTQCPDGRSALYLASENGHRETAELLLGGNANVDTWFKDQDNPLGVALRNGHLEVAKLLLERGAHVDHQNRFGETLLHHASLGKYDLAFVRLLLDRGANISVRDNRDQTPLQLARTSGQEEIAQLLSEHGAGTTN</sequence>
<dbReference type="InterPro" id="IPR007111">
    <property type="entry name" value="NACHT_NTPase"/>
</dbReference>